<comment type="caution">
    <text evidence="1">The sequence shown here is derived from an EMBL/GenBank/DDBJ whole genome shotgun (WGS) entry which is preliminary data.</text>
</comment>
<reference evidence="1 2" key="2">
    <citation type="journal article" date="2022" name="Mol. Ecol. Resour.">
        <title>The genomes of chicory, endive, great burdock and yacon provide insights into Asteraceae paleo-polyploidization history and plant inulin production.</title>
        <authorList>
            <person name="Fan W."/>
            <person name="Wang S."/>
            <person name="Wang H."/>
            <person name="Wang A."/>
            <person name="Jiang F."/>
            <person name="Liu H."/>
            <person name="Zhao H."/>
            <person name="Xu D."/>
            <person name="Zhang Y."/>
        </authorList>
    </citation>
    <scope>NUCLEOTIDE SEQUENCE [LARGE SCALE GENOMIC DNA]</scope>
    <source>
        <strain evidence="2">cv. Niubang</strain>
    </source>
</reference>
<reference evidence="2" key="1">
    <citation type="journal article" date="2022" name="Mol. Ecol. Resour.">
        <title>The genomes of chicory, endive, great burdock and yacon provide insights into Asteraceae palaeo-polyploidization history and plant inulin production.</title>
        <authorList>
            <person name="Fan W."/>
            <person name="Wang S."/>
            <person name="Wang H."/>
            <person name="Wang A."/>
            <person name="Jiang F."/>
            <person name="Liu H."/>
            <person name="Zhao H."/>
            <person name="Xu D."/>
            <person name="Zhang Y."/>
        </authorList>
    </citation>
    <scope>NUCLEOTIDE SEQUENCE [LARGE SCALE GENOMIC DNA]</scope>
    <source>
        <strain evidence="2">cv. Niubang</strain>
    </source>
</reference>
<sequence>MSSAAMKTSDQEQFQIGGQINQPWPKQQSVDNPPLGSTHDYYEYGGQPPSVGDMRPLVISQPSGSRDLMSVDGQPPSLNDVGGRGESQNGGSFTGGGNQMFDPQAFVGMSLVGKNFKKMYPMAYEK</sequence>
<keyword evidence="2" id="KW-1185">Reference proteome</keyword>
<proteinExistence type="predicted"/>
<accession>A0ACB8XL17</accession>
<gene>
    <name evidence="1" type="ORF">L6452_40306</name>
</gene>
<dbReference type="Proteomes" id="UP001055879">
    <property type="component" value="Linkage Group LG16"/>
</dbReference>
<protein>
    <submittedName>
        <fullName evidence="1">Uncharacterized protein</fullName>
    </submittedName>
</protein>
<name>A0ACB8XL17_ARCLA</name>
<evidence type="ECO:0000313" key="2">
    <source>
        <dbReference type="Proteomes" id="UP001055879"/>
    </source>
</evidence>
<evidence type="ECO:0000313" key="1">
    <source>
        <dbReference type="EMBL" id="KAI3669083.1"/>
    </source>
</evidence>
<dbReference type="EMBL" id="CM042062">
    <property type="protein sequence ID" value="KAI3669083.1"/>
    <property type="molecule type" value="Genomic_DNA"/>
</dbReference>
<organism evidence="1 2">
    <name type="scientific">Arctium lappa</name>
    <name type="common">Greater burdock</name>
    <name type="synonym">Lappa major</name>
    <dbReference type="NCBI Taxonomy" id="4217"/>
    <lineage>
        <taxon>Eukaryota</taxon>
        <taxon>Viridiplantae</taxon>
        <taxon>Streptophyta</taxon>
        <taxon>Embryophyta</taxon>
        <taxon>Tracheophyta</taxon>
        <taxon>Spermatophyta</taxon>
        <taxon>Magnoliopsida</taxon>
        <taxon>eudicotyledons</taxon>
        <taxon>Gunneridae</taxon>
        <taxon>Pentapetalae</taxon>
        <taxon>asterids</taxon>
        <taxon>campanulids</taxon>
        <taxon>Asterales</taxon>
        <taxon>Asteraceae</taxon>
        <taxon>Carduoideae</taxon>
        <taxon>Cardueae</taxon>
        <taxon>Arctiinae</taxon>
        <taxon>Arctium</taxon>
    </lineage>
</organism>